<feature type="active site" description="Proton acceptor" evidence="4">
    <location>
        <position position="214"/>
    </location>
</feature>
<dbReference type="GO" id="GO:0016787">
    <property type="term" value="F:hydrolase activity"/>
    <property type="evidence" value="ECO:0007669"/>
    <property type="project" value="UniProtKB-UniRule"/>
</dbReference>
<feature type="signal peptide" evidence="5">
    <location>
        <begin position="1"/>
        <end position="21"/>
    </location>
</feature>
<sequence length="750" mass="84038">MRKHPLFIVLLLLLPLGGALAQTGQDSPKGPRPKIGLVLSGGGAKGLAHIGILKAIDSAGLKVDYITGTSMGSIIGALYAIGYSADSIEKIARRIDWDLLLSNQAYMRSMIMDEKGEYGRYDIELPWVNHGFRLATGVIEGQELWLKFAELFQPVRDIKDFSKFPIPFKCIATDVSSGEAVVLDTGEIVSAIRSSMAIPSVFTAVGYAKRKLVDGGVVRNFPVRDVKEMGANIIIGSNVAGPLRSPEEVTNALQVLLQVAFFREAADTRTQIPLCTIYVHQPLDKFSMGNFGEAGEIIDSGVAMGQLLYPRLKAMADSLNALYGQQEIVRNRLSVVHPVKISSYEVKGLKNTSEGFFIQSMDLHPNRSYSAQNLTRMVRRAFGTRYYNRITYALTPLSDSTSHIAFDVEENPLTFAKLGLNYNQFSGISAILNLTTRNFLTPTSRSLATINVGQNFRFRAEHLQYFSRRANFSFTIGPQWDQFKITTYNNNFKEAGLYDQNYFRGDAHFGYSTNRDLTIGLGTRWEYIDYDPSITSSLDFKGHNNFLTSYFFIRSNTLDRPLYPHRGLKFEGEADHVFEQNPRVHNFASNITRSDTTFSSVPYERFLVNFDQYLPLASRYTLQVHLQGGLNLHYHNNIMNEFSIGGLTDQFHNQVTFAGLREGTFYAASIAEGMLALRYQLTNNVLITGRANVLFNNFLDRSSFFTTPDFLSGYALTFTYNFALGPLELSTMYSDQSRTVIGYINIGIPF</sequence>
<feature type="short sequence motif" description="GXSXG" evidence="4">
    <location>
        <begin position="68"/>
        <end position="72"/>
    </location>
</feature>
<evidence type="ECO:0000256" key="3">
    <source>
        <dbReference type="ARBA" id="ARBA00023098"/>
    </source>
</evidence>
<feature type="active site" description="Nucleophile" evidence="4">
    <location>
        <position position="70"/>
    </location>
</feature>
<dbReference type="Gene3D" id="2.40.160.50">
    <property type="entry name" value="membrane protein fhac: a member of the omp85/tpsb transporter family"/>
    <property type="match status" value="1"/>
</dbReference>
<comment type="caution">
    <text evidence="7">The sequence shown here is derived from an EMBL/GenBank/DDBJ whole genome shotgun (WGS) entry which is preliminary data.</text>
</comment>
<evidence type="ECO:0000259" key="6">
    <source>
        <dbReference type="PROSITE" id="PS51635"/>
    </source>
</evidence>
<dbReference type="InterPro" id="IPR043864">
    <property type="entry name" value="Omp85-like_dom"/>
</dbReference>
<dbReference type="EMBL" id="BMJC01000001">
    <property type="protein sequence ID" value="GGA86161.1"/>
    <property type="molecule type" value="Genomic_DNA"/>
</dbReference>
<evidence type="ECO:0000256" key="4">
    <source>
        <dbReference type="PROSITE-ProRule" id="PRU01161"/>
    </source>
</evidence>
<dbReference type="PANTHER" id="PTHR14226">
    <property type="entry name" value="NEUROPATHY TARGET ESTERASE/SWISS CHEESE D.MELANOGASTER"/>
    <property type="match status" value="1"/>
</dbReference>
<keyword evidence="3 4" id="KW-0443">Lipid metabolism</keyword>
<organism evidence="7 8">
    <name type="scientific">Puia dinghuensis</name>
    <dbReference type="NCBI Taxonomy" id="1792502"/>
    <lineage>
        <taxon>Bacteria</taxon>
        <taxon>Pseudomonadati</taxon>
        <taxon>Bacteroidota</taxon>
        <taxon>Chitinophagia</taxon>
        <taxon>Chitinophagales</taxon>
        <taxon>Chitinophagaceae</taxon>
        <taxon>Puia</taxon>
    </lineage>
</organism>
<reference evidence="7" key="1">
    <citation type="journal article" date="2014" name="Int. J. Syst. Evol. Microbiol.">
        <title>Complete genome sequence of Corynebacterium casei LMG S-19264T (=DSM 44701T), isolated from a smear-ripened cheese.</title>
        <authorList>
            <consortium name="US DOE Joint Genome Institute (JGI-PGF)"/>
            <person name="Walter F."/>
            <person name="Albersmeier A."/>
            <person name="Kalinowski J."/>
            <person name="Ruckert C."/>
        </authorList>
    </citation>
    <scope>NUCLEOTIDE SEQUENCE</scope>
    <source>
        <strain evidence="7">CGMCC 1.15448</strain>
    </source>
</reference>
<dbReference type="Gene3D" id="3.10.20.310">
    <property type="entry name" value="membrane protein fhac"/>
    <property type="match status" value="1"/>
</dbReference>
<dbReference type="Proteomes" id="UP000607559">
    <property type="component" value="Unassembled WGS sequence"/>
</dbReference>
<dbReference type="CDD" id="cd07205">
    <property type="entry name" value="Pat_PNPLA6_PNPLA7_NTE1_like"/>
    <property type="match status" value="1"/>
</dbReference>
<dbReference type="Pfam" id="PF19143">
    <property type="entry name" value="Omp85_2"/>
    <property type="match status" value="1"/>
</dbReference>
<evidence type="ECO:0000313" key="7">
    <source>
        <dbReference type="EMBL" id="GGA86161.1"/>
    </source>
</evidence>
<keyword evidence="2 4" id="KW-0442">Lipid degradation</keyword>
<evidence type="ECO:0000256" key="5">
    <source>
        <dbReference type="SAM" id="SignalP"/>
    </source>
</evidence>
<keyword evidence="8" id="KW-1185">Reference proteome</keyword>
<evidence type="ECO:0000256" key="1">
    <source>
        <dbReference type="ARBA" id="ARBA00022801"/>
    </source>
</evidence>
<protein>
    <submittedName>
        <fullName evidence="7">Patatin</fullName>
    </submittedName>
</protein>
<dbReference type="InterPro" id="IPR050301">
    <property type="entry name" value="NTE"/>
</dbReference>
<keyword evidence="1 4" id="KW-0378">Hydrolase</keyword>
<reference evidence="7" key="2">
    <citation type="submission" date="2020-09" db="EMBL/GenBank/DDBJ databases">
        <authorList>
            <person name="Sun Q."/>
            <person name="Zhou Y."/>
        </authorList>
    </citation>
    <scope>NUCLEOTIDE SEQUENCE</scope>
    <source>
        <strain evidence="7">CGMCC 1.15448</strain>
    </source>
</reference>
<dbReference type="Pfam" id="PF01734">
    <property type="entry name" value="Patatin"/>
    <property type="match status" value="1"/>
</dbReference>
<dbReference type="SUPFAM" id="SSF52151">
    <property type="entry name" value="FabD/lysophospholipase-like"/>
    <property type="match status" value="1"/>
</dbReference>
<dbReference type="Gene3D" id="3.40.1090.10">
    <property type="entry name" value="Cytosolic phospholipase A2 catalytic domain"/>
    <property type="match status" value="2"/>
</dbReference>
<name>A0A8J2XQS3_9BACT</name>
<keyword evidence="5" id="KW-0732">Signal</keyword>
<feature type="short sequence motif" description="GXGXXG" evidence="4">
    <location>
        <begin position="41"/>
        <end position="46"/>
    </location>
</feature>
<dbReference type="GO" id="GO:0016042">
    <property type="term" value="P:lipid catabolic process"/>
    <property type="evidence" value="ECO:0007669"/>
    <property type="project" value="UniProtKB-UniRule"/>
</dbReference>
<dbReference type="InterPro" id="IPR016035">
    <property type="entry name" value="Acyl_Trfase/lysoPLipase"/>
</dbReference>
<gene>
    <name evidence="7" type="ORF">GCM10011511_06520</name>
</gene>
<feature type="domain" description="PNPLA" evidence="6">
    <location>
        <begin position="37"/>
        <end position="227"/>
    </location>
</feature>
<feature type="short sequence motif" description="DGA/G" evidence="4">
    <location>
        <begin position="214"/>
        <end position="216"/>
    </location>
</feature>
<dbReference type="PROSITE" id="PS51635">
    <property type="entry name" value="PNPLA"/>
    <property type="match status" value="1"/>
</dbReference>
<dbReference type="RefSeq" id="WP_188928507.1">
    <property type="nucleotide sequence ID" value="NZ_BMJC01000001.1"/>
</dbReference>
<dbReference type="PANTHER" id="PTHR14226:SF29">
    <property type="entry name" value="NEUROPATHY TARGET ESTERASE SWS"/>
    <property type="match status" value="1"/>
</dbReference>
<feature type="chain" id="PRO_5035191328" evidence="5">
    <location>
        <begin position="22"/>
        <end position="750"/>
    </location>
</feature>
<dbReference type="AlphaFoldDB" id="A0A8J2XQS3"/>
<proteinExistence type="predicted"/>
<evidence type="ECO:0000313" key="8">
    <source>
        <dbReference type="Proteomes" id="UP000607559"/>
    </source>
</evidence>
<dbReference type="InterPro" id="IPR002641">
    <property type="entry name" value="PNPLA_dom"/>
</dbReference>
<evidence type="ECO:0000256" key="2">
    <source>
        <dbReference type="ARBA" id="ARBA00022963"/>
    </source>
</evidence>
<accession>A0A8J2XQS3</accession>